<dbReference type="CDD" id="cd16325">
    <property type="entry name" value="LolA"/>
    <property type="match status" value="1"/>
</dbReference>
<dbReference type="RefSeq" id="WP_251970662.1">
    <property type="nucleotide sequence ID" value="NZ_AP025730.1"/>
</dbReference>
<evidence type="ECO:0000256" key="1">
    <source>
        <dbReference type="ARBA" id="ARBA00022729"/>
    </source>
</evidence>
<dbReference type="InterPro" id="IPR004564">
    <property type="entry name" value="OM_lipoprot_carrier_LolA-like"/>
</dbReference>
<feature type="signal peptide" evidence="2">
    <location>
        <begin position="1"/>
        <end position="16"/>
    </location>
</feature>
<accession>A0ABM7YSB2</accession>
<feature type="chain" id="PRO_5045114847" description="Outer membrane lipoprotein carrier protein LolA" evidence="2">
    <location>
        <begin position="17"/>
        <end position="190"/>
    </location>
</feature>
<sequence length="190" mass="20914">MAVLLIGAWSAASAWAASWTLDDLMGQLGKVRSGEARFVEHRKVQQLERTLVYSGRLSFAAPDTLVRETLQPRPEKMTAEGRNLTVTLGGRTRTMALDASPEAMAMVEAIRGTLSGDRAAVERHFETTLDGSSDRWTLDLVPRDVRLRGQIPRVTMQGRRAQLREVRILMGDGDESTMKIEPITAPASAP</sequence>
<reference evidence="3" key="1">
    <citation type="submission" date="2022-04" db="EMBL/GenBank/DDBJ databases">
        <title>Whole genome sequence of Sphaerotilus sp. FB-5.</title>
        <authorList>
            <person name="Takeda M."/>
            <person name="Narihara S."/>
            <person name="Akimoto M."/>
            <person name="Akimoto R."/>
            <person name="Nishiyashiki S."/>
            <person name="Murakami T."/>
        </authorList>
    </citation>
    <scope>NUCLEOTIDE SEQUENCE</scope>
    <source>
        <strain evidence="3">FB-5</strain>
    </source>
</reference>
<keyword evidence="1 2" id="KW-0732">Signal</keyword>
<evidence type="ECO:0000313" key="4">
    <source>
        <dbReference type="Proteomes" id="UP001057498"/>
    </source>
</evidence>
<dbReference type="InterPro" id="IPR029046">
    <property type="entry name" value="LolA/LolB/LppX"/>
</dbReference>
<evidence type="ECO:0000313" key="3">
    <source>
        <dbReference type="EMBL" id="BDI07475.1"/>
    </source>
</evidence>
<dbReference type="Gene3D" id="2.50.20.10">
    <property type="entry name" value="Lipoprotein localisation LolA/LolB/LppX"/>
    <property type="match status" value="1"/>
</dbReference>
<organism evidence="3 4">
    <name type="scientific">Sphaerotilus microaerophilus</name>
    <dbReference type="NCBI Taxonomy" id="2914710"/>
    <lineage>
        <taxon>Bacteria</taxon>
        <taxon>Pseudomonadati</taxon>
        <taxon>Pseudomonadota</taxon>
        <taxon>Betaproteobacteria</taxon>
        <taxon>Burkholderiales</taxon>
        <taxon>Sphaerotilaceae</taxon>
        <taxon>Sphaerotilus</taxon>
    </lineage>
</organism>
<name>A0ABM7YSB2_9BURK</name>
<dbReference type="SUPFAM" id="SSF89392">
    <property type="entry name" value="Prokaryotic lipoproteins and lipoprotein localization factors"/>
    <property type="match status" value="1"/>
</dbReference>
<dbReference type="Pfam" id="PF19574">
    <property type="entry name" value="LolA_3"/>
    <property type="match status" value="1"/>
</dbReference>
<protein>
    <recommendedName>
        <fullName evidence="5">Outer membrane lipoprotein carrier protein LolA</fullName>
    </recommendedName>
</protein>
<dbReference type="Proteomes" id="UP001057498">
    <property type="component" value="Chromosome"/>
</dbReference>
<evidence type="ECO:0008006" key="5">
    <source>
        <dbReference type="Google" id="ProtNLM"/>
    </source>
</evidence>
<dbReference type="EMBL" id="AP025730">
    <property type="protein sequence ID" value="BDI07475.1"/>
    <property type="molecule type" value="Genomic_DNA"/>
</dbReference>
<proteinExistence type="predicted"/>
<evidence type="ECO:0000256" key="2">
    <source>
        <dbReference type="SAM" id="SignalP"/>
    </source>
</evidence>
<gene>
    <name evidence="3" type="ORF">CATMQ487_44450</name>
</gene>
<keyword evidence="4" id="KW-1185">Reference proteome</keyword>